<comment type="similarity">
    <text evidence="1 6 7">Belongs to the glycosyl hydrolase 9 (cellulase E) family.</text>
</comment>
<feature type="active site" evidence="6">
    <location>
        <position position="544"/>
    </location>
</feature>
<dbReference type="PANTHER" id="PTHR22298">
    <property type="entry name" value="ENDO-1,4-BETA-GLUCANASE"/>
    <property type="match status" value="1"/>
</dbReference>
<keyword evidence="2 6" id="KW-0378">Hydrolase</keyword>
<feature type="domain" description="Glycoside hydrolase family 9" evidence="8">
    <location>
        <begin position="113"/>
        <end position="556"/>
    </location>
</feature>
<dbReference type="PROSITE" id="PS00698">
    <property type="entry name" value="GH9_3"/>
    <property type="match status" value="1"/>
</dbReference>
<dbReference type="SUPFAM" id="SSF48208">
    <property type="entry name" value="Six-hairpin glycosidases"/>
    <property type="match status" value="1"/>
</dbReference>
<dbReference type="EMBL" id="PQVG01000003">
    <property type="protein sequence ID" value="POY40185.1"/>
    <property type="molecule type" value="Genomic_DNA"/>
</dbReference>
<dbReference type="RefSeq" id="WP_103805247.1">
    <property type="nucleotide sequence ID" value="NZ_PQVG01000003.1"/>
</dbReference>
<proteinExistence type="inferred from homology"/>
<feature type="active site" evidence="6">
    <location>
        <position position="535"/>
    </location>
</feature>
<dbReference type="InterPro" id="IPR033126">
    <property type="entry name" value="Glyco_hydro_9_Asp/Glu_AS"/>
</dbReference>
<evidence type="ECO:0000256" key="4">
    <source>
        <dbReference type="ARBA" id="ARBA00023295"/>
    </source>
</evidence>
<comment type="catalytic activity">
    <reaction evidence="7">
        <text>Endohydrolysis of (1-&gt;4)-beta-D-glucosidic linkages in cellulose, lichenin and cereal beta-D-glucans.</text>
        <dbReference type="EC" id="3.2.1.4"/>
    </reaction>
</comment>
<dbReference type="Pfam" id="PF02927">
    <property type="entry name" value="CelD_N"/>
    <property type="match status" value="1"/>
</dbReference>
<keyword evidence="7" id="KW-0136">Cellulose degradation</keyword>
<dbReference type="InterPro" id="IPR013783">
    <property type="entry name" value="Ig-like_fold"/>
</dbReference>
<dbReference type="GO" id="GO:0030245">
    <property type="term" value="P:cellulose catabolic process"/>
    <property type="evidence" value="ECO:0007669"/>
    <property type="project" value="UniProtKB-KW"/>
</dbReference>
<evidence type="ECO:0000256" key="6">
    <source>
        <dbReference type="PROSITE-ProRule" id="PRU10060"/>
    </source>
</evidence>
<dbReference type="Proteomes" id="UP000237310">
    <property type="component" value="Unassembled WGS sequence"/>
</dbReference>
<dbReference type="CDD" id="cd02850">
    <property type="entry name" value="E_set_Cellulase_N"/>
    <property type="match status" value="1"/>
</dbReference>
<keyword evidence="5 6" id="KW-0624">Polysaccharide degradation</keyword>
<keyword evidence="11" id="KW-1185">Reference proteome</keyword>
<evidence type="ECO:0000313" key="11">
    <source>
        <dbReference type="Proteomes" id="UP000237310"/>
    </source>
</evidence>
<dbReference type="InterPro" id="IPR001701">
    <property type="entry name" value="Glyco_hydro_9"/>
</dbReference>
<keyword evidence="4 6" id="KW-0326">Glycosidase</keyword>
<organism evidence="10 11">
    <name type="scientific">Flavobacterium alvei</name>
    <dbReference type="NCBI Taxonomy" id="2080416"/>
    <lineage>
        <taxon>Bacteria</taxon>
        <taxon>Pseudomonadati</taxon>
        <taxon>Bacteroidota</taxon>
        <taxon>Flavobacteriia</taxon>
        <taxon>Flavobacteriales</taxon>
        <taxon>Flavobacteriaceae</taxon>
        <taxon>Flavobacterium</taxon>
    </lineage>
</organism>
<dbReference type="GO" id="GO:0008810">
    <property type="term" value="F:cellulase activity"/>
    <property type="evidence" value="ECO:0007669"/>
    <property type="project" value="UniProtKB-EC"/>
</dbReference>
<accession>A0A2S5ACA8</accession>
<dbReference type="EC" id="3.2.1.4" evidence="7"/>
<dbReference type="InterPro" id="IPR014756">
    <property type="entry name" value="Ig_E-set"/>
</dbReference>
<dbReference type="Pfam" id="PF00759">
    <property type="entry name" value="Glyco_hydro_9"/>
    <property type="match status" value="1"/>
</dbReference>
<evidence type="ECO:0000313" key="10">
    <source>
        <dbReference type="EMBL" id="POY40185.1"/>
    </source>
</evidence>
<feature type="domain" description="Cellulase Ig-like" evidence="9">
    <location>
        <begin position="26"/>
        <end position="102"/>
    </location>
</feature>
<keyword evidence="3 6" id="KW-0119">Carbohydrate metabolism</keyword>
<name>A0A2S5ACA8_9FLAO</name>
<dbReference type="Gene3D" id="2.60.40.10">
    <property type="entry name" value="Immunoglobulins"/>
    <property type="match status" value="1"/>
</dbReference>
<protein>
    <recommendedName>
        <fullName evidence="7">Endoglucanase</fullName>
        <ecNumber evidence="7">3.2.1.4</ecNumber>
    </recommendedName>
</protein>
<evidence type="ECO:0000256" key="7">
    <source>
        <dbReference type="RuleBase" id="RU361166"/>
    </source>
</evidence>
<sequence length="565" mass="63053">MKTLLSTLVLLVTISVFSQQENKGLTILVNQLGFKPNSEKRAFISDSEERNFKIINNSNQEIVFKGEISSPKYWEPSGTNVGIADFSSIQKPGKYSIVVGNSSKTITIDNSVYEALGTKSLEAFYLARASEPVLEKYAGIYARPLGHPDNIVFIHASAATDKRPEGTTIFSPRGWYDAGDYNKYIVNSGITVHTLLQLYELFPEYCKTLKLKIPENSNQVPDLLDETLVNLRWMLTMQDPNDGGVYHKLTSKYFCGMVMPEDDKLERFVVMKSTAATLDFAAVMAKANRIFFKMDPNFANSCLVASKNAWNWAQKNPNVLYVQPKDISTGEYGDNKIEDEKYWAAIELYLSTKNADYLNDLPTNLKITTPTWSQVESLGAFSLIASTDKVPDSKIKDKIELVKQNLLKTADQLCQANQVSPFRISMNSFSWGSNSDLANQSLLLLHAYKISGDKKYLKTAEDCLHYILGSNPLNMCFVTSFGENSPKHIHDRRSSADKIETPIPGLLVGGPTTAARSDCGESNYKSNFPALSYLDMECSYSTNEIAINWNAPLAFLVNAINTINQ</sequence>
<dbReference type="OrthoDB" id="9808897at2"/>
<dbReference type="InterPro" id="IPR004197">
    <property type="entry name" value="Cellulase_Ig-like"/>
</dbReference>
<evidence type="ECO:0000256" key="1">
    <source>
        <dbReference type="ARBA" id="ARBA00007072"/>
    </source>
</evidence>
<evidence type="ECO:0000256" key="3">
    <source>
        <dbReference type="ARBA" id="ARBA00023277"/>
    </source>
</evidence>
<evidence type="ECO:0000259" key="9">
    <source>
        <dbReference type="Pfam" id="PF02927"/>
    </source>
</evidence>
<dbReference type="InterPro" id="IPR008928">
    <property type="entry name" value="6-hairpin_glycosidase_sf"/>
</dbReference>
<dbReference type="Gene3D" id="1.50.10.10">
    <property type="match status" value="1"/>
</dbReference>
<evidence type="ECO:0000256" key="2">
    <source>
        <dbReference type="ARBA" id="ARBA00022801"/>
    </source>
</evidence>
<dbReference type="SUPFAM" id="SSF81296">
    <property type="entry name" value="E set domains"/>
    <property type="match status" value="1"/>
</dbReference>
<comment type="caution">
    <text evidence="10">The sequence shown here is derived from an EMBL/GenBank/DDBJ whole genome shotgun (WGS) entry which is preliminary data.</text>
</comment>
<reference evidence="10 11" key="1">
    <citation type="submission" date="2018-01" db="EMBL/GenBank/DDBJ databases">
        <authorList>
            <person name="Gaut B.S."/>
            <person name="Morton B.R."/>
            <person name="Clegg M.T."/>
            <person name="Duvall M.R."/>
        </authorList>
    </citation>
    <scope>NUCLEOTIDE SEQUENCE [LARGE SCALE GENOMIC DNA]</scope>
    <source>
        <strain evidence="10 11">HR-AY</strain>
    </source>
</reference>
<dbReference type="InterPro" id="IPR012341">
    <property type="entry name" value="6hp_glycosidase-like_sf"/>
</dbReference>
<gene>
    <name evidence="10" type="ORF">C3L50_05930</name>
</gene>
<evidence type="ECO:0000259" key="8">
    <source>
        <dbReference type="Pfam" id="PF00759"/>
    </source>
</evidence>
<evidence type="ECO:0000256" key="5">
    <source>
        <dbReference type="ARBA" id="ARBA00023326"/>
    </source>
</evidence>
<dbReference type="AlphaFoldDB" id="A0A2S5ACA8"/>